<evidence type="ECO:0000313" key="14">
    <source>
        <dbReference type="EMBL" id="KAA5254757.1"/>
    </source>
</evidence>
<keyword evidence="3 8" id="KW-1134">Transmembrane beta strand</keyword>
<keyword evidence="6 8" id="KW-0472">Membrane</keyword>
<accession>A0A7J4YMX9</accession>
<dbReference type="InterPro" id="IPR023997">
    <property type="entry name" value="TonB-dep_OMP_SusC/RagA_CS"/>
</dbReference>
<comment type="caution">
    <text evidence="13">The sequence shown here is derived from an EMBL/GenBank/DDBJ whole genome shotgun (WGS) entry which is preliminary data.</text>
</comment>
<dbReference type="GO" id="GO:0009279">
    <property type="term" value="C:cell outer membrane"/>
    <property type="evidence" value="ECO:0007669"/>
    <property type="project" value="UniProtKB-SubCell"/>
</dbReference>
<dbReference type="InterPro" id="IPR036942">
    <property type="entry name" value="Beta-barrel_TonB_sf"/>
</dbReference>
<evidence type="ECO:0000256" key="10">
    <source>
        <dbReference type="SAM" id="SignalP"/>
    </source>
</evidence>
<evidence type="ECO:0000256" key="5">
    <source>
        <dbReference type="ARBA" id="ARBA00023077"/>
    </source>
</evidence>
<keyword evidence="5 9" id="KW-0798">TonB box</keyword>
<dbReference type="InterPro" id="IPR037066">
    <property type="entry name" value="Plug_dom_sf"/>
</dbReference>
<dbReference type="Proteomes" id="UP000440198">
    <property type="component" value="Unassembled WGS sequence"/>
</dbReference>
<evidence type="ECO:0000256" key="3">
    <source>
        <dbReference type="ARBA" id="ARBA00022452"/>
    </source>
</evidence>
<evidence type="ECO:0000256" key="2">
    <source>
        <dbReference type="ARBA" id="ARBA00022448"/>
    </source>
</evidence>
<dbReference type="RefSeq" id="WP_149923733.1">
    <property type="nucleotide sequence ID" value="NZ_CATXTD010000039.1"/>
</dbReference>
<organism evidence="13 15">
    <name type="scientific">Bacteroides finegoldii</name>
    <dbReference type="NCBI Taxonomy" id="338188"/>
    <lineage>
        <taxon>Bacteria</taxon>
        <taxon>Pseudomonadati</taxon>
        <taxon>Bacteroidota</taxon>
        <taxon>Bacteroidia</taxon>
        <taxon>Bacteroidales</taxon>
        <taxon>Bacteroidaceae</taxon>
        <taxon>Bacteroides</taxon>
    </lineage>
</organism>
<name>A0A7J4YMX9_9BACE</name>
<feature type="signal peptide" evidence="10">
    <location>
        <begin position="1"/>
        <end position="24"/>
    </location>
</feature>
<keyword evidence="16" id="KW-1185">Reference proteome</keyword>
<dbReference type="InterPro" id="IPR039426">
    <property type="entry name" value="TonB-dep_rcpt-like"/>
</dbReference>
<gene>
    <name evidence="14" type="ORF">F2Z09_15155</name>
    <name evidence="13" type="ORF">F2Z22_12460</name>
</gene>
<evidence type="ECO:0000256" key="1">
    <source>
        <dbReference type="ARBA" id="ARBA00004571"/>
    </source>
</evidence>
<protein>
    <submittedName>
        <fullName evidence="13">TonB-dependent receptor</fullName>
    </submittedName>
</protein>
<dbReference type="PROSITE" id="PS52016">
    <property type="entry name" value="TONB_DEPENDENT_REC_3"/>
    <property type="match status" value="1"/>
</dbReference>
<dbReference type="AlphaFoldDB" id="A0A7J4YMX9"/>
<dbReference type="NCBIfam" id="TIGR04056">
    <property type="entry name" value="OMP_RagA_SusC"/>
    <property type="match status" value="1"/>
</dbReference>
<reference evidence="15 16" key="1">
    <citation type="journal article" date="2019" name="Nat. Med.">
        <title>A library of human gut bacterial isolates paired with longitudinal multiomics data enables mechanistic microbiome research.</title>
        <authorList>
            <person name="Poyet M."/>
            <person name="Groussin M."/>
            <person name="Gibbons S.M."/>
            <person name="Avila-Pacheco J."/>
            <person name="Jiang X."/>
            <person name="Kearney S.M."/>
            <person name="Perrotta A.R."/>
            <person name="Berdy B."/>
            <person name="Zhao S."/>
            <person name="Lieberman T.D."/>
            <person name="Swanson P.K."/>
            <person name="Smith M."/>
            <person name="Roesemann S."/>
            <person name="Alexander J.E."/>
            <person name="Rich S.A."/>
            <person name="Livny J."/>
            <person name="Vlamakis H."/>
            <person name="Clish C."/>
            <person name="Bullock K."/>
            <person name="Deik A."/>
            <person name="Scott J."/>
            <person name="Pierce K.A."/>
            <person name="Xavier R.J."/>
            <person name="Alm E.J."/>
        </authorList>
    </citation>
    <scope>NUCLEOTIDE SEQUENCE [LARGE SCALE GENOMIC DNA]</scope>
    <source>
        <strain evidence="14 16">BIOML-A2</strain>
        <strain evidence="13 15">BIOML-A6</strain>
    </source>
</reference>
<dbReference type="SUPFAM" id="SSF56935">
    <property type="entry name" value="Porins"/>
    <property type="match status" value="1"/>
</dbReference>
<dbReference type="InterPro" id="IPR023996">
    <property type="entry name" value="TonB-dep_OMP_SusC/RagA"/>
</dbReference>
<dbReference type="InterPro" id="IPR000531">
    <property type="entry name" value="Beta-barrel_TonB"/>
</dbReference>
<dbReference type="EMBL" id="VWAG01000032">
    <property type="protein sequence ID" value="KAA5254757.1"/>
    <property type="molecule type" value="Genomic_DNA"/>
</dbReference>
<keyword evidence="13" id="KW-0675">Receptor</keyword>
<keyword evidence="2 8" id="KW-0813">Transport</keyword>
<feature type="chain" id="PRO_5044658447" evidence="10">
    <location>
        <begin position="25"/>
        <end position="1104"/>
    </location>
</feature>
<evidence type="ECO:0000259" key="12">
    <source>
        <dbReference type="Pfam" id="PF07715"/>
    </source>
</evidence>
<dbReference type="Gene3D" id="2.40.170.20">
    <property type="entry name" value="TonB-dependent receptor, beta-barrel domain"/>
    <property type="match status" value="1"/>
</dbReference>
<feature type="domain" description="TonB-dependent receptor plug" evidence="12">
    <location>
        <begin position="136"/>
        <end position="240"/>
    </location>
</feature>
<comment type="subcellular location">
    <subcellularLocation>
        <location evidence="1 8">Cell outer membrane</location>
        <topology evidence="1 8">Multi-pass membrane protein</topology>
    </subcellularLocation>
</comment>
<keyword evidence="7 8" id="KW-0998">Cell outer membrane</keyword>
<evidence type="ECO:0000256" key="7">
    <source>
        <dbReference type="ARBA" id="ARBA00023237"/>
    </source>
</evidence>
<dbReference type="Pfam" id="PF07715">
    <property type="entry name" value="Plug"/>
    <property type="match status" value="1"/>
</dbReference>
<evidence type="ECO:0000256" key="4">
    <source>
        <dbReference type="ARBA" id="ARBA00022692"/>
    </source>
</evidence>
<dbReference type="Gene3D" id="2.60.40.1120">
    <property type="entry name" value="Carboxypeptidase-like, regulatory domain"/>
    <property type="match status" value="1"/>
</dbReference>
<dbReference type="FunFam" id="2.170.130.10:FF:000003">
    <property type="entry name" value="SusC/RagA family TonB-linked outer membrane protein"/>
    <property type="match status" value="1"/>
</dbReference>
<proteinExistence type="inferred from homology"/>
<evidence type="ECO:0000313" key="15">
    <source>
        <dbReference type="Proteomes" id="UP000421791"/>
    </source>
</evidence>
<dbReference type="EMBL" id="VWAK01000019">
    <property type="protein sequence ID" value="KAA5229784.1"/>
    <property type="molecule type" value="Genomic_DNA"/>
</dbReference>
<dbReference type="SUPFAM" id="SSF49464">
    <property type="entry name" value="Carboxypeptidase regulatory domain-like"/>
    <property type="match status" value="1"/>
</dbReference>
<evidence type="ECO:0000259" key="11">
    <source>
        <dbReference type="Pfam" id="PF00593"/>
    </source>
</evidence>
<dbReference type="Pfam" id="PF00593">
    <property type="entry name" value="TonB_dep_Rec_b-barrel"/>
    <property type="match status" value="1"/>
</dbReference>
<evidence type="ECO:0000256" key="9">
    <source>
        <dbReference type="RuleBase" id="RU003357"/>
    </source>
</evidence>
<dbReference type="Proteomes" id="UP000421791">
    <property type="component" value="Unassembled WGS sequence"/>
</dbReference>
<evidence type="ECO:0000313" key="16">
    <source>
        <dbReference type="Proteomes" id="UP000440198"/>
    </source>
</evidence>
<evidence type="ECO:0000256" key="8">
    <source>
        <dbReference type="PROSITE-ProRule" id="PRU01360"/>
    </source>
</evidence>
<dbReference type="NCBIfam" id="TIGR04057">
    <property type="entry name" value="SusC_RagA_signa"/>
    <property type="match status" value="1"/>
</dbReference>
<dbReference type="Pfam" id="PF13715">
    <property type="entry name" value="CarbopepD_reg_2"/>
    <property type="match status" value="1"/>
</dbReference>
<keyword evidence="10" id="KW-0732">Signal</keyword>
<sequence length="1104" mass="123621">MKGRAKSFISSLFCFGLGIIPVMADAGANHTGNTLQVTQQAKRSLSGTVTDAATGEPLIGVSILVKGTQGGTITDTNGNFSLPVNNGDILEVSYIGYKKESIVVKGQQTLNIAMQTDSEILEEVVVVGYGSQKKVNLTGSVATVDFNDKTLSRPVTTVSSALSGMAAGLNVMQTTSKPNSESSSVLIRGNGTLNDSSPLILVDGMEMPLNEINPNDIATISVLKDAASCAIYGNRGANGVILVTTKRGSDGKINVTYSGKFSYNTPANLIHMVANYANYMELMNEASINSGQTQIFNGSTIKKWREADKNPNGLSESGYPNYVAYPNTDWYDEVYNPKLMQEHSITVSGAEKRTTYSLSATFLNNPGLVENAGMKKYYVRSDIESRITDFLTVGMRAWGYHTDQERNDVDNLNGLQMQKSIPGIYPRYDGKYGVPEATEEDPSASNPVYFINNAEGYYKQTKFFVNPYVKVNFLKHFTASYNFYYDHFRNEHKWNSSDYREQFSFQAGEVKNAPPTSDALQEYHVALWYDGDQSWKSSTVLNYSQMFGKKHDVSAMIGYEEYRKWRSTTDIDKKGMVDTSLTDFDALTDPRYIKGSTTEFASRSVFGRATYAYDSRYLLEANMRYDGSSRFAPESRWGLFPSFSAGWRLSEERFVKKLGWFDNLKLRASWGQLGNNSIGNYEWQAVYAATQYVFGNKKVSGLGMSSFSNYDLEWETTSITDFGLDFSVLNSRLTGTIDYYNKVTDGILYNPTLSPTLSYFGSPRQNIAEVTNRGFEVTLGWQDHIKDFTYGVSANFSFNKNEVSKYKGKLVREWKQDANGKWTYHTNLGEVSTGGNERIVEGHMINEYYVLNLYKGTGNSFNTDGTVNPVGGPTDGMIRTEEDMKWLKAMMTAGYQFYPKQGVGKDKIWYGDIIYDDLDGDGVYGDDDDRAFQGYSRTPKYYFGLQMNAAWKGFDLSMNWSGAAGFKINWYEKAQNSSIVTYGYGIGREVAYDHYFYDPENPDDPRTNLTSKTPRLTTDQAGQVSTASAWHLHNGNYLKLKNLTIGYTFPKTWVKKAYMQNVRLYASGENLFTITKFKGMDPEMMCGVGYAPMRQYAFGINVTF</sequence>
<dbReference type="InterPro" id="IPR012910">
    <property type="entry name" value="Plug_dom"/>
</dbReference>
<evidence type="ECO:0000256" key="6">
    <source>
        <dbReference type="ARBA" id="ARBA00023136"/>
    </source>
</evidence>
<feature type="domain" description="TonB-dependent receptor-like beta-barrel" evidence="11">
    <location>
        <begin position="439"/>
        <end position="1071"/>
    </location>
</feature>
<dbReference type="InterPro" id="IPR008969">
    <property type="entry name" value="CarboxyPept-like_regulatory"/>
</dbReference>
<keyword evidence="4 8" id="KW-0812">Transmembrane</keyword>
<comment type="similarity">
    <text evidence="8 9">Belongs to the TonB-dependent receptor family.</text>
</comment>
<dbReference type="FunFam" id="2.60.40.1120:FF:000003">
    <property type="entry name" value="Outer membrane protein Omp121"/>
    <property type="match status" value="1"/>
</dbReference>
<dbReference type="Gene3D" id="2.170.130.10">
    <property type="entry name" value="TonB-dependent receptor, plug domain"/>
    <property type="match status" value="1"/>
</dbReference>
<evidence type="ECO:0000313" key="13">
    <source>
        <dbReference type="EMBL" id="KAA5229784.1"/>
    </source>
</evidence>